<evidence type="ECO:0000313" key="3">
    <source>
        <dbReference type="Proteomes" id="UP000094849"/>
    </source>
</evidence>
<dbReference type="SUPFAM" id="SSF46626">
    <property type="entry name" value="Cytochrome c"/>
    <property type="match status" value="1"/>
</dbReference>
<proteinExistence type="predicted"/>
<dbReference type="GO" id="GO:0020037">
    <property type="term" value="F:heme binding"/>
    <property type="evidence" value="ECO:0007669"/>
    <property type="project" value="InterPro"/>
</dbReference>
<keyword evidence="3" id="KW-1185">Reference proteome</keyword>
<feature type="chain" id="PRO_5009119208" evidence="1">
    <location>
        <begin position="22"/>
        <end position="95"/>
    </location>
</feature>
<gene>
    <name evidence="2" type="ORF">A3196_16535</name>
</gene>
<dbReference type="STRING" id="1818881.A3196_16535"/>
<keyword evidence="1" id="KW-0732">Signal</keyword>
<dbReference type="GO" id="GO:0009055">
    <property type="term" value="F:electron transfer activity"/>
    <property type="evidence" value="ECO:0007669"/>
    <property type="project" value="InterPro"/>
</dbReference>
<name>A0A1E2UTZ5_9GAMM</name>
<dbReference type="EMBL" id="LVJZ01000003">
    <property type="protein sequence ID" value="ODB98218.1"/>
    <property type="molecule type" value="Genomic_DNA"/>
</dbReference>
<feature type="signal peptide" evidence="1">
    <location>
        <begin position="1"/>
        <end position="21"/>
    </location>
</feature>
<sequence>MKTILIPATSLLILAASNLMAGDAELGKQLNEAHCLKCHGSELYTRPNRRVKSLDGLHKQVRFCEQNLGLTWFEDQIEGTATYLNLEYYKFDLKP</sequence>
<dbReference type="AlphaFoldDB" id="A0A1E2UTZ5"/>
<protein>
    <submittedName>
        <fullName evidence="2">Green heme protein</fullName>
    </submittedName>
</protein>
<evidence type="ECO:0000256" key="1">
    <source>
        <dbReference type="SAM" id="SignalP"/>
    </source>
</evidence>
<accession>A0A1E2UTZ5</accession>
<dbReference type="OrthoDB" id="9796294at2"/>
<reference evidence="2 3" key="1">
    <citation type="submission" date="2016-03" db="EMBL/GenBank/DDBJ databases">
        <title>Chemosynthetic sulphur-oxidizing symbionts of marine invertebrate animals are capable of nitrogen fixation.</title>
        <authorList>
            <person name="Petersen J.M."/>
            <person name="Kemper A."/>
            <person name="Gruber-Vodicka H."/>
            <person name="Cardini U."/>
            <person name="Geest Mvander."/>
            <person name="Kleiner M."/>
            <person name="Bulgheresi S."/>
            <person name="Fussmann M."/>
            <person name="Herbold C."/>
            <person name="Seah B.K.B."/>
            <person name="Antony C.Paul."/>
            <person name="Liu D."/>
            <person name="Belitz A."/>
            <person name="Weber M."/>
        </authorList>
    </citation>
    <scope>NUCLEOTIDE SEQUENCE [LARGE SCALE GENOMIC DNA]</scope>
    <source>
        <strain evidence="2">G_D</strain>
    </source>
</reference>
<evidence type="ECO:0000313" key="2">
    <source>
        <dbReference type="EMBL" id="ODB98218.1"/>
    </source>
</evidence>
<dbReference type="RefSeq" id="WP_069006593.1">
    <property type="nucleotide sequence ID" value="NZ_LVJW01000003.1"/>
</dbReference>
<comment type="caution">
    <text evidence="2">The sequence shown here is derived from an EMBL/GenBank/DDBJ whole genome shotgun (WGS) entry which is preliminary data.</text>
</comment>
<dbReference type="Proteomes" id="UP000094849">
    <property type="component" value="Unassembled WGS sequence"/>
</dbReference>
<dbReference type="InterPro" id="IPR036909">
    <property type="entry name" value="Cyt_c-like_dom_sf"/>
</dbReference>
<organism evidence="2 3">
    <name type="scientific">Candidatus Thiodiazotropha endoloripes</name>
    <dbReference type="NCBI Taxonomy" id="1818881"/>
    <lineage>
        <taxon>Bacteria</taxon>
        <taxon>Pseudomonadati</taxon>
        <taxon>Pseudomonadota</taxon>
        <taxon>Gammaproteobacteria</taxon>
        <taxon>Chromatiales</taxon>
        <taxon>Sedimenticolaceae</taxon>
        <taxon>Candidatus Thiodiazotropha</taxon>
    </lineage>
</organism>